<dbReference type="EnsemblPlants" id="Pp3c15_24920V3.1">
    <property type="protein sequence ID" value="Pp3c15_24920V3.1"/>
    <property type="gene ID" value="Pp3c15_24920"/>
</dbReference>
<evidence type="ECO:0000313" key="3">
    <source>
        <dbReference type="Proteomes" id="UP000006727"/>
    </source>
</evidence>
<organism evidence="1">
    <name type="scientific">Physcomitrium patens</name>
    <name type="common">Spreading-leaved earth moss</name>
    <name type="synonym">Physcomitrella patens</name>
    <dbReference type="NCBI Taxonomy" id="3218"/>
    <lineage>
        <taxon>Eukaryota</taxon>
        <taxon>Viridiplantae</taxon>
        <taxon>Streptophyta</taxon>
        <taxon>Embryophyta</taxon>
        <taxon>Bryophyta</taxon>
        <taxon>Bryophytina</taxon>
        <taxon>Bryopsida</taxon>
        <taxon>Funariidae</taxon>
        <taxon>Funariales</taxon>
        <taxon>Funariaceae</taxon>
        <taxon>Physcomitrium</taxon>
    </lineage>
</organism>
<dbReference type="InParanoid" id="A0A2K1JEK8"/>
<reference evidence="2" key="3">
    <citation type="submission" date="2020-12" db="UniProtKB">
        <authorList>
            <consortium name="EnsemblPlants"/>
        </authorList>
    </citation>
    <scope>IDENTIFICATION</scope>
</reference>
<name>A0A2K1JEK8_PHYPA</name>
<accession>A0A2K1JEK8</accession>
<dbReference type="Proteomes" id="UP000006727">
    <property type="component" value="Chromosome 15"/>
</dbReference>
<keyword evidence="3" id="KW-1185">Reference proteome</keyword>
<dbReference type="Gramene" id="Pp3c15_24920V3.1">
    <property type="protein sequence ID" value="Pp3c15_24920V3.1"/>
    <property type="gene ID" value="Pp3c15_24920"/>
</dbReference>
<evidence type="ECO:0000313" key="1">
    <source>
        <dbReference type="EMBL" id="PNR39928.1"/>
    </source>
</evidence>
<evidence type="ECO:0000313" key="2">
    <source>
        <dbReference type="EnsemblPlants" id="Pp3c15_24920V3.1"/>
    </source>
</evidence>
<reference evidence="1 3" key="2">
    <citation type="journal article" date="2018" name="Plant J.">
        <title>The Physcomitrella patens chromosome-scale assembly reveals moss genome structure and evolution.</title>
        <authorList>
            <person name="Lang D."/>
            <person name="Ullrich K.K."/>
            <person name="Murat F."/>
            <person name="Fuchs J."/>
            <person name="Jenkins J."/>
            <person name="Haas F.B."/>
            <person name="Piednoel M."/>
            <person name="Gundlach H."/>
            <person name="Van Bel M."/>
            <person name="Meyberg R."/>
            <person name="Vives C."/>
            <person name="Morata J."/>
            <person name="Symeonidi A."/>
            <person name="Hiss M."/>
            <person name="Muchero W."/>
            <person name="Kamisugi Y."/>
            <person name="Saleh O."/>
            <person name="Blanc G."/>
            <person name="Decker E.L."/>
            <person name="van Gessel N."/>
            <person name="Grimwood J."/>
            <person name="Hayes R.D."/>
            <person name="Graham S.W."/>
            <person name="Gunter L.E."/>
            <person name="McDaniel S.F."/>
            <person name="Hoernstein S.N.W."/>
            <person name="Larsson A."/>
            <person name="Li F.W."/>
            <person name="Perroud P.F."/>
            <person name="Phillips J."/>
            <person name="Ranjan P."/>
            <person name="Rokshar D.S."/>
            <person name="Rothfels C.J."/>
            <person name="Schneider L."/>
            <person name="Shu S."/>
            <person name="Stevenson D.W."/>
            <person name="Thummler F."/>
            <person name="Tillich M."/>
            <person name="Villarreal Aguilar J.C."/>
            <person name="Widiez T."/>
            <person name="Wong G.K."/>
            <person name="Wymore A."/>
            <person name="Zhang Y."/>
            <person name="Zimmer A.D."/>
            <person name="Quatrano R.S."/>
            <person name="Mayer K.F.X."/>
            <person name="Goodstein D."/>
            <person name="Casacuberta J.M."/>
            <person name="Vandepoele K."/>
            <person name="Reski R."/>
            <person name="Cuming A.C."/>
            <person name="Tuskan G.A."/>
            <person name="Maumus F."/>
            <person name="Salse J."/>
            <person name="Schmutz J."/>
            <person name="Rensing S.A."/>
        </authorList>
    </citation>
    <scope>NUCLEOTIDE SEQUENCE [LARGE SCALE GENOMIC DNA]</scope>
    <source>
        <strain evidence="2 3">cv. Gransden 2004</strain>
    </source>
</reference>
<dbReference type="AlphaFoldDB" id="A0A2K1JEK8"/>
<dbReference type="PaxDb" id="3218-PP1S66_271V6.1"/>
<protein>
    <submittedName>
        <fullName evidence="1 2">Uncharacterized protein</fullName>
    </submittedName>
</protein>
<proteinExistence type="predicted"/>
<dbReference type="EMBL" id="ABEU02000015">
    <property type="protein sequence ID" value="PNR39928.1"/>
    <property type="molecule type" value="Genomic_DNA"/>
</dbReference>
<sequence length="101" mass="11444">MVQRHIKAGALVELLFLTDPSRTILLINASASAFNDSVCGSMNVGSCRSHRPLVIRLRRRQPLSAPTMGGLLLCNQARHGIILEFSYCYWMSYKKYQKLMQ</sequence>
<reference evidence="1 3" key="1">
    <citation type="journal article" date="2008" name="Science">
        <title>The Physcomitrella genome reveals evolutionary insights into the conquest of land by plants.</title>
        <authorList>
            <person name="Rensing S."/>
            <person name="Lang D."/>
            <person name="Zimmer A."/>
            <person name="Terry A."/>
            <person name="Salamov A."/>
            <person name="Shapiro H."/>
            <person name="Nishiyama T."/>
            <person name="Perroud P.-F."/>
            <person name="Lindquist E."/>
            <person name="Kamisugi Y."/>
            <person name="Tanahashi T."/>
            <person name="Sakakibara K."/>
            <person name="Fujita T."/>
            <person name="Oishi K."/>
            <person name="Shin-I T."/>
            <person name="Kuroki Y."/>
            <person name="Toyoda A."/>
            <person name="Suzuki Y."/>
            <person name="Hashimoto A."/>
            <person name="Yamaguchi K."/>
            <person name="Sugano A."/>
            <person name="Kohara Y."/>
            <person name="Fujiyama A."/>
            <person name="Anterola A."/>
            <person name="Aoki S."/>
            <person name="Ashton N."/>
            <person name="Barbazuk W.B."/>
            <person name="Barker E."/>
            <person name="Bennetzen J."/>
            <person name="Bezanilla M."/>
            <person name="Blankenship R."/>
            <person name="Cho S.H."/>
            <person name="Dutcher S."/>
            <person name="Estelle M."/>
            <person name="Fawcett J.A."/>
            <person name="Gundlach H."/>
            <person name="Hanada K."/>
            <person name="Heyl A."/>
            <person name="Hicks K.A."/>
            <person name="Hugh J."/>
            <person name="Lohr M."/>
            <person name="Mayer K."/>
            <person name="Melkozernov A."/>
            <person name="Murata T."/>
            <person name="Nelson D."/>
            <person name="Pils B."/>
            <person name="Prigge M."/>
            <person name="Reiss B."/>
            <person name="Renner T."/>
            <person name="Rombauts S."/>
            <person name="Rushton P."/>
            <person name="Sanderfoot A."/>
            <person name="Schween G."/>
            <person name="Shiu S.-H."/>
            <person name="Stueber K."/>
            <person name="Theodoulou F.L."/>
            <person name="Tu H."/>
            <person name="Van de Peer Y."/>
            <person name="Verrier P.J."/>
            <person name="Waters E."/>
            <person name="Wood A."/>
            <person name="Yang L."/>
            <person name="Cove D."/>
            <person name="Cuming A."/>
            <person name="Hasebe M."/>
            <person name="Lucas S."/>
            <person name="Mishler D.B."/>
            <person name="Reski R."/>
            <person name="Grigoriev I."/>
            <person name="Quatrano R.S."/>
            <person name="Boore J.L."/>
        </authorList>
    </citation>
    <scope>NUCLEOTIDE SEQUENCE [LARGE SCALE GENOMIC DNA]</scope>
    <source>
        <strain evidence="2 3">cv. Gransden 2004</strain>
    </source>
</reference>
<gene>
    <name evidence="1" type="ORF">PHYPA_020208</name>
</gene>